<dbReference type="InterPro" id="IPR036291">
    <property type="entry name" value="NAD(P)-bd_dom_sf"/>
</dbReference>
<keyword evidence="3" id="KW-1185">Reference proteome</keyword>
<dbReference type="SUPFAM" id="SSF51735">
    <property type="entry name" value="NAD(P)-binding Rossmann-fold domains"/>
    <property type="match status" value="1"/>
</dbReference>
<dbReference type="Gene3D" id="3.40.50.720">
    <property type="entry name" value="NAD(P)-binding Rossmann-like Domain"/>
    <property type="match status" value="1"/>
</dbReference>
<dbReference type="InterPro" id="IPR001509">
    <property type="entry name" value="Epimerase_deHydtase"/>
</dbReference>
<dbReference type="EMBL" id="CP032828">
    <property type="protein sequence ID" value="AYJ85100.1"/>
    <property type="molecule type" value="Genomic_DNA"/>
</dbReference>
<dbReference type="PANTHER" id="PTHR43103:SF6">
    <property type="entry name" value="PUTATIVE-RELATED"/>
    <property type="match status" value="1"/>
</dbReference>
<organism evidence="2 3">
    <name type="scientific">Sphingomonas paeninsulae</name>
    <dbReference type="NCBI Taxonomy" id="2319844"/>
    <lineage>
        <taxon>Bacteria</taxon>
        <taxon>Pseudomonadati</taxon>
        <taxon>Pseudomonadota</taxon>
        <taxon>Alphaproteobacteria</taxon>
        <taxon>Sphingomonadales</taxon>
        <taxon>Sphingomonadaceae</taxon>
        <taxon>Sphingomonas</taxon>
    </lineage>
</organism>
<dbReference type="OrthoDB" id="9801056at2"/>
<protein>
    <submittedName>
        <fullName evidence="2">NAD(P)-dependent oxidoreductase</fullName>
    </submittedName>
</protein>
<evidence type="ECO:0000313" key="2">
    <source>
        <dbReference type="EMBL" id="AYJ85100.1"/>
    </source>
</evidence>
<accession>A0A494T865</accession>
<dbReference type="PANTHER" id="PTHR43103">
    <property type="entry name" value="NUCLEOSIDE-DIPHOSPHATE-SUGAR EPIMERASE"/>
    <property type="match status" value="1"/>
</dbReference>
<name>A0A494T865_SPHPE</name>
<dbReference type="KEGG" id="spha:D3Y57_03435"/>
<reference evidence="2 3" key="1">
    <citation type="submission" date="2018-09" db="EMBL/GenBank/DDBJ databases">
        <title>Sphingomonas peninsula sp. nov., isolated from fildes peninsula, Antarctic soil.</title>
        <authorList>
            <person name="Yingchao G."/>
        </authorList>
    </citation>
    <scope>NUCLEOTIDE SEQUENCE [LARGE SCALE GENOMIC DNA]</scope>
    <source>
        <strain evidence="2 3">YZ-8</strain>
        <plasmid evidence="2 3">unnamed1</plasmid>
    </source>
</reference>
<feature type="domain" description="NAD-dependent epimerase/dehydratase" evidence="1">
    <location>
        <begin position="7"/>
        <end position="195"/>
    </location>
</feature>
<evidence type="ECO:0000313" key="3">
    <source>
        <dbReference type="Proteomes" id="UP000276254"/>
    </source>
</evidence>
<evidence type="ECO:0000259" key="1">
    <source>
        <dbReference type="Pfam" id="PF01370"/>
    </source>
</evidence>
<geneLocation type="plasmid" evidence="2">
    <name>unnamed1</name>
</geneLocation>
<dbReference type="Pfam" id="PF01370">
    <property type="entry name" value="Epimerase"/>
    <property type="match status" value="1"/>
</dbReference>
<proteinExistence type="predicted"/>
<dbReference type="Proteomes" id="UP000276254">
    <property type="component" value="Plasmid unnamed1"/>
</dbReference>
<dbReference type="AlphaFoldDB" id="A0A494T865"/>
<keyword evidence="2" id="KW-0614">Plasmid</keyword>
<sequence length="295" mass="31256">MSAPMRVVVTGSAGKIGREAVRSLKAAGHRVVGLDLRAATLDGVRTAAVDCTDFGAVLGALSGIDTMFGMAPGPQIPDAVVHLAGIPAPGLSDDARIFDVNTVSTYNVFSACARLGIKRIAWGSSETILGLPFNTPPTFLPIDETHPDLPNWSYSLAKFLGEQMADQIVRWHPDMSIASLRFSNVFDAADYAQQPGAAAKPGHRKFNVWGYVDARDAGEACRLAVETNLGGHERMIIAATDNITGHASAELAATHFPDTPIRGPLDGDVSLLSSKRAHELIGYAPRFGWRDAAAA</sequence>
<gene>
    <name evidence="2" type="ORF">D3Y57_03435</name>
</gene>